<comment type="similarity">
    <text evidence="2 6">Belongs to the YIP1 family.</text>
</comment>
<comment type="caution">
    <text evidence="6">Lacks conserved residue(s) required for the propagation of feature annotation.</text>
</comment>
<reference evidence="9" key="2">
    <citation type="submission" date="2014-06" db="EMBL/GenBank/DDBJ databases">
        <title>The complete genome of Blastobotrys (Arxula) adeninivorans LS3 - a yeast of biotechnological interest.</title>
        <authorList>
            <person name="Kunze G."/>
            <person name="Gaillardin C."/>
            <person name="Czernicka M."/>
            <person name="Durrens P."/>
            <person name="Martin T."/>
            <person name="Boer E."/>
            <person name="Gabaldon T."/>
            <person name="Cruz J."/>
            <person name="Talla E."/>
            <person name="Marck C."/>
            <person name="Goffeau A."/>
            <person name="Barbe V."/>
            <person name="Baret P."/>
            <person name="Baronian K."/>
            <person name="Beier S."/>
            <person name="Bleykasten C."/>
            <person name="Bode R."/>
            <person name="Casaregola S."/>
            <person name="Despons L."/>
            <person name="Fairhead C."/>
            <person name="Giersberg M."/>
            <person name="Gierski P."/>
            <person name="Hahnel U."/>
            <person name="Hartmann A."/>
            <person name="Jankowska D."/>
            <person name="Jubin C."/>
            <person name="Jung P."/>
            <person name="Lafontaine I."/>
            <person name="Leh-Louis V."/>
            <person name="Lemaire M."/>
            <person name="Marcet-Houben M."/>
            <person name="Mascher M."/>
            <person name="Morel G."/>
            <person name="Richard G.-F."/>
            <person name="Riechen J."/>
            <person name="Sacerdot C."/>
            <person name="Sarkar A."/>
            <person name="Savel G."/>
            <person name="Schacherer J."/>
            <person name="Sherman D."/>
            <person name="Straub M.-L."/>
            <person name="Stein N."/>
            <person name="Thierry A."/>
            <person name="Trautwein-Schult A."/>
            <person name="Westhof E."/>
            <person name="Worch S."/>
            <person name="Dujon B."/>
            <person name="Souciet J.-L."/>
            <person name="Wincker P."/>
            <person name="Scholz U."/>
            <person name="Neuveglise N."/>
        </authorList>
    </citation>
    <scope>NUCLEOTIDE SEQUENCE</scope>
    <source>
        <strain evidence="9">LS3</strain>
    </source>
</reference>
<keyword evidence="3 6" id="KW-0812">Transmembrane</keyword>
<evidence type="ECO:0000256" key="6">
    <source>
        <dbReference type="RuleBase" id="RU361264"/>
    </source>
</evidence>
<dbReference type="GO" id="GO:0000139">
    <property type="term" value="C:Golgi membrane"/>
    <property type="evidence" value="ECO:0007669"/>
    <property type="project" value="UniProtKB-SubCell"/>
</dbReference>
<organism evidence="9">
    <name type="scientific">Blastobotrys adeninivorans</name>
    <name type="common">Yeast</name>
    <name type="synonym">Arxula adeninivorans</name>
    <dbReference type="NCBI Taxonomy" id="409370"/>
    <lineage>
        <taxon>Eukaryota</taxon>
        <taxon>Fungi</taxon>
        <taxon>Dikarya</taxon>
        <taxon>Ascomycota</taxon>
        <taxon>Saccharomycotina</taxon>
        <taxon>Dipodascomycetes</taxon>
        <taxon>Dipodascales</taxon>
        <taxon>Trichomonascaceae</taxon>
        <taxon>Blastobotrys</taxon>
    </lineage>
</organism>
<evidence type="ECO:0000256" key="4">
    <source>
        <dbReference type="ARBA" id="ARBA00022989"/>
    </source>
</evidence>
<feature type="compositionally biased region" description="Low complexity" evidence="7">
    <location>
        <begin position="1"/>
        <end position="17"/>
    </location>
</feature>
<feature type="transmembrane region" description="Helical" evidence="6">
    <location>
        <begin position="169"/>
        <end position="187"/>
    </location>
</feature>
<dbReference type="AlphaFoldDB" id="A0A060TDG0"/>
<keyword evidence="4 6" id="KW-1133">Transmembrane helix</keyword>
<comment type="subcellular location">
    <subcellularLocation>
        <location evidence="6">Golgi apparatus membrane</location>
        <topology evidence="6">Multi-pass membrane protein</topology>
    </subcellularLocation>
    <subcellularLocation>
        <location evidence="1">Membrane</location>
        <topology evidence="1">Multi-pass membrane protein</topology>
    </subcellularLocation>
</comment>
<evidence type="ECO:0000256" key="7">
    <source>
        <dbReference type="SAM" id="MobiDB-lite"/>
    </source>
</evidence>
<proteinExistence type="inferred from homology"/>
<dbReference type="InterPro" id="IPR006977">
    <property type="entry name" value="Yip1_dom"/>
</dbReference>
<dbReference type="PANTHER" id="PTHR21236">
    <property type="entry name" value="GOLGI MEMBRANE PROTEIN YIP1"/>
    <property type="match status" value="1"/>
</dbReference>
<evidence type="ECO:0000256" key="1">
    <source>
        <dbReference type="ARBA" id="ARBA00004141"/>
    </source>
</evidence>
<dbReference type="EMBL" id="HG937692">
    <property type="protein sequence ID" value="CDP36937.1"/>
    <property type="molecule type" value="Genomic_DNA"/>
</dbReference>
<evidence type="ECO:0000256" key="3">
    <source>
        <dbReference type="ARBA" id="ARBA00022692"/>
    </source>
</evidence>
<name>A0A060TDG0_BLAAD</name>
<feature type="transmembrane region" description="Helical" evidence="6">
    <location>
        <begin position="193"/>
        <end position="217"/>
    </location>
</feature>
<feature type="transmembrane region" description="Helical" evidence="6">
    <location>
        <begin position="113"/>
        <end position="131"/>
    </location>
</feature>
<protein>
    <recommendedName>
        <fullName evidence="6">Protein YIP</fullName>
    </recommendedName>
</protein>
<evidence type="ECO:0000256" key="5">
    <source>
        <dbReference type="ARBA" id="ARBA00023136"/>
    </source>
</evidence>
<dbReference type="InterPro" id="IPR045231">
    <property type="entry name" value="Yip1/4-like"/>
</dbReference>
<keyword evidence="5 6" id="KW-0472">Membrane</keyword>
<feature type="transmembrane region" description="Helical" evidence="6">
    <location>
        <begin position="224"/>
        <end position="244"/>
    </location>
</feature>
<accession>A0A060TDG0</accession>
<feature type="domain" description="Yip1" evidence="8">
    <location>
        <begin position="96"/>
        <end position="240"/>
    </location>
</feature>
<reference evidence="9" key="1">
    <citation type="submission" date="2014-02" db="EMBL/GenBank/DDBJ databases">
        <authorList>
            <person name="Genoscope - CEA"/>
        </authorList>
    </citation>
    <scope>NUCLEOTIDE SEQUENCE</scope>
    <source>
        <strain evidence="9">LS3</strain>
    </source>
</reference>
<sequence length="249" mass="26753">MSYYQQPYGQDPQQGSGNLQFFPSQYETPSYGSGGLGGTMTPQGGASSYSYGDVSGERLSQGILAAFGTSGYAGEPPLLEELGVNFSHIKVKTLTVLNPLRSIDQHIMDDSDMAGPILFFLLFGTFLLMSGKVHFGYIYGVGLVGTLSQYAILNLMALKSIDIIRTASVLGYCLLPLVATSALGVAINIDNALGYLVCGLTVLWCTYSSSAIFVSYLQLSEMRVLVAYPLALFYGIFAIMTLFAEKAIN</sequence>
<dbReference type="GO" id="GO:0006888">
    <property type="term" value="P:endoplasmic reticulum to Golgi vesicle-mediated transport"/>
    <property type="evidence" value="ECO:0007669"/>
    <property type="project" value="InterPro"/>
</dbReference>
<dbReference type="PhylomeDB" id="A0A060TDG0"/>
<dbReference type="PANTHER" id="PTHR21236:SF2">
    <property type="entry name" value="PROTEIN YIPF"/>
    <property type="match status" value="1"/>
</dbReference>
<evidence type="ECO:0000256" key="2">
    <source>
        <dbReference type="ARBA" id="ARBA00010596"/>
    </source>
</evidence>
<dbReference type="GO" id="GO:0005802">
    <property type="term" value="C:trans-Golgi network"/>
    <property type="evidence" value="ECO:0007669"/>
    <property type="project" value="TreeGrafter"/>
</dbReference>
<dbReference type="GO" id="GO:0048280">
    <property type="term" value="P:vesicle fusion with Golgi apparatus"/>
    <property type="evidence" value="ECO:0007669"/>
    <property type="project" value="TreeGrafter"/>
</dbReference>
<evidence type="ECO:0000259" key="8">
    <source>
        <dbReference type="Pfam" id="PF04893"/>
    </source>
</evidence>
<feature type="region of interest" description="Disordered" evidence="7">
    <location>
        <begin position="1"/>
        <end position="23"/>
    </location>
</feature>
<dbReference type="Pfam" id="PF04893">
    <property type="entry name" value="Yip1"/>
    <property type="match status" value="1"/>
</dbReference>
<gene>
    <name evidence="9" type="ORF">GNLVRS02_ARAD1B24354g</name>
</gene>
<evidence type="ECO:0000313" key="9">
    <source>
        <dbReference type="EMBL" id="CDP36937.1"/>
    </source>
</evidence>